<dbReference type="CDD" id="cd10437">
    <property type="entry name" value="GIY-YIG_HE_I-TevI_like"/>
    <property type="match status" value="1"/>
</dbReference>
<dbReference type="GO" id="GO:0003677">
    <property type="term" value="F:DNA binding"/>
    <property type="evidence" value="ECO:0007669"/>
    <property type="project" value="UniProtKB-KW"/>
</dbReference>
<dbReference type="NCBIfam" id="TIGR01453">
    <property type="entry name" value="grpIintron_endo"/>
    <property type="match status" value="1"/>
</dbReference>
<evidence type="ECO:0000313" key="4">
    <source>
        <dbReference type="EMBL" id="WYF43615.1"/>
    </source>
</evidence>
<dbReference type="EMBL" id="CP149782">
    <property type="protein sequence ID" value="WYF43615.1"/>
    <property type="molecule type" value="Genomic_DNA"/>
</dbReference>
<dbReference type="InterPro" id="IPR003611">
    <property type="entry name" value="NUMOD3"/>
</dbReference>
<protein>
    <submittedName>
        <fullName evidence="4">NUMOD3 domain-containing DNA-binding protein</fullName>
    </submittedName>
</protein>
<dbReference type="SUPFAM" id="SSF82771">
    <property type="entry name" value="GIY-YIG endonuclease"/>
    <property type="match status" value="1"/>
</dbReference>
<dbReference type="AlphaFoldDB" id="A0AAU6PYZ9"/>
<dbReference type="Pfam" id="PF01541">
    <property type="entry name" value="GIY-YIG"/>
    <property type="match status" value="1"/>
</dbReference>
<dbReference type="Pfam" id="PF07460">
    <property type="entry name" value="NUMOD3"/>
    <property type="match status" value="3"/>
</dbReference>
<evidence type="ECO:0000259" key="3">
    <source>
        <dbReference type="PROSITE" id="PS50164"/>
    </source>
</evidence>
<dbReference type="GO" id="GO:0004519">
    <property type="term" value="F:endonuclease activity"/>
    <property type="evidence" value="ECO:0007669"/>
    <property type="project" value="InterPro"/>
</dbReference>
<dbReference type="RefSeq" id="WP_339094434.1">
    <property type="nucleotide sequence ID" value="NZ_CP149782.1"/>
</dbReference>
<dbReference type="SMART" id="SM00465">
    <property type="entry name" value="GIYc"/>
    <property type="match status" value="1"/>
</dbReference>
<dbReference type="InterPro" id="IPR000305">
    <property type="entry name" value="GIY-YIG_endonuc"/>
</dbReference>
<feature type="domain" description="GIY-YIG" evidence="3">
    <location>
        <begin position="1"/>
        <end position="86"/>
    </location>
</feature>
<dbReference type="PROSITE" id="PS50164">
    <property type="entry name" value="GIY_YIG"/>
    <property type="match status" value="1"/>
</dbReference>
<organism evidence="4">
    <name type="scientific">Deinococcus sp. VB142</name>
    <dbReference type="NCBI Taxonomy" id="3112952"/>
    <lineage>
        <taxon>Bacteria</taxon>
        <taxon>Thermotogati</taxon>
        <taxon>Deinococcota</taxon>
        <taxon>Deinococci</taxon>
        <taxon>Deinococcales</taxon>
        <taxon>Deinococcaceae</taxon>
        <taxon>Deinococcus</taxon>
    </lineage>
</organism>
<comment type="similarity">
    <text evidence="1">To endonucleases of group I introns of fungi and phage.</text>
</comment>
<feature type="compositionally biased region" description="Basic and acidic residues" evidence="2">
    <location>
        <begin position="199"/>
        <end position="211"/>
    </location>
</feature>
<evidence type="ECO:0000256" key="1">
    <source>
        <dbReference type="ARBA" id="ARBA00010045"/>
    </source>
</evidence>
<accession>A0AAU6PYZ9</accession>
<feature type="region of interest" description="Disordered" evidence="2">
    <location>
        <begin position="184"/>
        <end position="222"/>
    </location>
</feature>
<keyword evidence="4" id="KW-0238">DNA-binding</keyword>
<dbReference type="Pfam" id="PF20987">
    <property type="entry name" value="I-TevI_DNA-bd"/>
    <property type="match status" value="1"/>
</dbReference>
<gene>
    <name evidence="4" type="ORF">WDJ50_09290</name>
</gene>
<dbReference type="InterPro" id="IPR048681">
    <property type="entry name" value="I-TevI_DNA-bd"/>
</dbReference>
<evidence type="ECO:0000256" key="2">
    <source>
        <dbReference type="SAM" id="MobiDB-lite"/>
    </source>
</evidence>
<dbReference type="InterPro" id="IPR035901">
    <property type="entry name" value="GIY-YIG_endonuc_sf"/>
</dbReference>
<sequence length="263" mass="30560">MGGLYEIRNTATGKVYVGVAQDFRKRFYRHRYELRHDRHHCLYLQRAWNKYGETAFDFVIIEECEMIEALLLEQERLQDLSNLYNVSPCSSGGDIISQHPDREKIVTKMRASLVKRFEAMTFTERQEIYGRCGERNGMYGRSHTPETRRKISEHLRGLGLRGERSARFGVKASEKTRQKLSEVASRRTGEANHFYGKHHSAETKAKLSEQRKGKKPTNTRPIVADGVRYESVTEAARQLSVTPGLIVYRLKSAKYDYRYEEEA</sequence>
<dbReference type="Gene3D" id="3.40.1440.10">
    <property type="entry name" value="GIY-YIG endonuclease"/>
    <property type="match status" value="1"/>
</dbReference>
<name>A0AAU6PYZ9_9DEIO</name>
<dbReference type="InterPro" id="IPR006350">
    <property type="entry name" value="Intron_endoG1"/>
</dbReference>
<dbReference type="SMART" id="SM00496">
    <property type="entry name" value="IENR2"/>
    <property type="match status" value="3"/>
</dbReference>
<dbReference type="SUPFAM" id="SSF64496">
    <property type="entry name" value="DNA-binding domain of intron-encoded endonucleases"/>
    <property type="match status" value="2"/>
</dbReference>
<reference evidence="4" key="1">
    <citation type="submission" date="2024-03" db="EMBL/GenBank/DDBJ databases">
        <title>Deinococcus weizhi sp. nov., isolated from human skin.</title>
        <authorList>
            <person name="Wei Z."/>
            <person name="Tian F."/>
            <person name="Yang C."/>
            <person name="Xin L.T."/>
            <person name="Wen Z.J."/>
            <person name="Lan K.C."/>
            <person name="Yu L."/>
            <person name="Zhe W."/>
            <person name="Dan F.D."/>
            <person name="Jun W."/>
            <person name="Rui Z."/>
            <person name="Yong X.J."/>
            <person name="Ting Y."/>
            <person name="Wei X."/>
            <person name="Xu Z.G."/>
            <person name="Xin Z."/>
            <person name="Dong F.G."/>
            <person name="Ni X.M."/>
            <person name="Zheng M.G."/>
            <person name="Chun Y."/>
            <person name="Qian W.X."/>
        </authorList>
    </citation>
    <scope>NUCLEOTIDE SEQUENCE</scope>
    <source>
        <strain evidence="4">VB142</strain>
    </source>
</reference>
<proteinExistence type="predicted"/>